<dbReference type="AlphaFoldDB" id="A0AAJ1BRU0"/>
<evidence type="ECO:0000256" key="1">
    <source>
        <dbReference type="SAM" id="MobiDB-lite"/>
    </source>
</evidence>
<reference evidence="3 4" key="1">
    <citation type="submission" date="2022-06" db="EMBL/GenBank/DDBJ databases">
        <authorList>
            <person name="Sun Q."/>
        </authorList>
    </citation>
    <scope>NUCLEOTIDE SEQUENCE</scope>
    <source>
        <strain evidence="3">S101</strain>
        <strain evidence="2 4">S153</strain>
    </source>
</reference>
<feature type="compositionally biased region" description="Basic and acidic residues" evidence="1">
    <location>
        <begin position="88"/>
        <end position="97"/>
    </location>
</feature>
<dbReference type="EMBL" id="JAMQAY010000007">
    <property type="protein sequence ID" value="MCM2403141.1"/>
    <property type="molecule type" value="Genomic_DNA"/>
</dbReference>
<comment type="caution">
    <text evidence="3">The sequence shown here is derived from an EMBL/GenBank/DDBJ whole genome shotgun (WGS) entry which is preliminary data.</text>
</comment>
<dbReference type="RefSeq" id="WP_250911951.1">
    <property type="nucleotide sequence ID" value="NZ_JAMQAY010000007.1"/>
</dbReference>
<evidence type="ECO:0000313" key="3">
    <source>
        <dbReference type="EMBL" id="MCO5955166.1"/>
    </source>
</evidence>
<evidence type="ECO:0000313" key="5">
    <source>
        <dbReference type="Proteomes" id="UP001155380"/>
    </source>
</evidence>
<dbReference type="Proteomes" id="UP001155380">
    <property type="component" value="Unassembled WGS sequence"/>
</dbReference>
<protein>
    <submittedName>
        <fullName evidence="3">Uncharacterized protein</fullName>
    </submittedName>
</protein>
<organism evidence="3 5">
    <name type="scientific">Ciceribacter sichuanensis</name>
    <dbReference type="NCBI Taxonomy" id="2949647"/>
    <lineage>
        <taxon>Bacteria</taxon>
        <taxon>Pseudomonadati</taxon>
        <taxon>Pseudomonadota</taxon>
        <taxon>Alphaproteobacteria</taxon>
        <taxon>Hyphomicrobiales</taxon>
        <taxon>Rhizobiaceae</taxon>
        <taxon>Ciceribacter</taxon>
    </lineage>
</organism>
<evidence type="ECO:0000313" key="4">
    <source>
        <dbReference type="Proteomes" id="UP001155079"/>
    </source>
</evidence>
<keyword evidence="4" id="KW-1185">Reference proteome</keyword>
<dbReference type="EMBL" id="JAMXLX010000001">
    <property type="protein sequence ID" value="MCO5955166.1"/>
    <property type="molecule type" value="Genomic_DNA"/>
</dbReference>
<feature type="compositionally biased region" description="Basic and acidic residues" evidence="1">
    <location>
        <begin position="63"/>
        <end position="75"/>
    </location>
</feature>
<evidence type="ECO:0000313" key="2">
    <source>
        <dbReference type="EMBL" id="MCM2403141.1"/>
    </source>
</evidence>
<gene>
    <name evidence="2" type="ORF">NBH20_18390</name>
    <name evidence="3" type="ORF">NBH21_00155</name>
</gene>
<name>A0AAJ1BRU0_9HYPH</name>
<sequence length="97" mass="10531">MHSALATLIALTGPQRPPARTAEAEQAYYETHTGPFGGRLSLRLRWIGEGFRQLMAQAGISKRSAEKSRSSEGDIRGIAASGRQSLAGRERTSCRQC</sequence>
<feature type="region of interest" description="Disordered" evidence="1">
    <location>
        <begin position="60"/>
        <end position="97"/>
    </location>
</feature>
<dbReference type="Proteomes" id="UP001155079">
    <property type="component" value="Unassembled WGS sequence"/>
</dbReference>
<proteinExistence type="predicted"/>
<accession>A0AAJ1BRU0</accession>